<proteinExistence type="predicted"/>
<gene>
    <name evidence="1" type="ORF">SAMN05216260_104263</name>
</gene>
<name>A0A1G7GI23_9ACTN</name>
<dbReference type="Proteomes" id="UP000198614">
    <property type="component" value="Unassembled WGS sequence"/>
</dbReference>
<accession>A0A1G7GI23</accession>
<dbReference type="EMBL" id="FNAX01000004">
    <property type="protein sequence ID" value="SDE87764.1"/>
    <property type="molecule type" value="Genomic_DNA"/>
</dbReference>
<dbReference type="AlphaFoldDB" id="A0A1G7GI23"/>
<sequence length="54" mass="5858">MAALVWLLIPLVAAIGAGLWGGWASRNRKTIGDGSELAGYARFREAMEKPRTEV</sequence>
<evidence type="ECO:0000313" key="1">
    <source>
        <dbReference type="EMBL" id="SDE87764.1"/>
    </source>
</evidence>
<protein>
    <submittedName>
        <fullName evidence="1">Uncharacterized protein</fullName>
    </submittedName>
</protein>
<evidence type="ECO:0000313" key="2">
    <source>
        <dbReference type="Proteomes" id="UP000198614"/>
    </source>
</evidence>
<organism evidence="1 2">
    <name type="scientific">Streptomyces griseoaurantiacus</name>
    <dbReference type="NCBI Taxonomy" id="68213"/>
    <lineage>
        <taxon>Bacteria</taxon>
        <taxon>Bacillati</taxon>
        <taxon>Actinomycetota</taxon>
        <taxon>Actinomycetes</taxon>
        <taxon>Kitasatosporales</taxon>
        <taxon>Streptomycetaceae</taxon>
        <taxon>Streptomyces</taxon>
        <taxon>Streptomyces aurantiacus group</taxon>
    </lineage>
</organism>
<reference evidence="1 2" key="1">
    <citation type="submission" date="2016-10" db="EMBL/GenBank/DDBJ databases">
        <authorList>
            <person name="de Groot N.N."/>
        </authorList>
    </citation>
    <scope>NUCLEOTIDE SEQUENCE [LARGE SCALE GENOMIC DNA]</scope>
    <source>
        <strain evidence="1 2">CGMCC 4.1859</strain>
    </source>
</reference>